<dbReference type="PANTHER" id="PTHR19288:SF46">
    <property type="entry name" value="HALOACID DEHALOGENASE-LIKE HYDROLASE DOMAIN-CONTAINING PROTEIN 2"/>
    <property type="match status" value="1"/>
</dbReference>
<dbReference type="EMBL" id="JBHSJG010000047">
    <property type="protein sequence ID" value="MFC4989386.1"/>
    <property type="molecule type" value="Genomic_DNA"/>
</dbReference>
<gene>
    <name evidence="1" type="ORF">ACFPFO_16815</name>
</gene>
<dbReference type="SUPFAM" id="SSF56784">
    <property type="entry name" value="HAD-like"/>
    <property type="match status" value="1"/>
</dbReference>
<dbReference type="InterPro" id="IPR023214">
    <property type="entry name" value="HAD_sf"/>
</dbReference>
<dbReference type="InterPro" id="IPR006357">
    <property type="entry name" value="HAD-SF_hydro_IIA"/>
</dbReference>
<dbReference type="Proteomes" id="UP001595925">
    <property type="component" value="Unassembled WGS sequence"/>
</dbReference>
<dbReference type="AlphaFoldDB" id="A0ABD5QHU2"/>
<dbReference type="PROSITE" id="PS01228">
    <property type="entry name" value="COF_1"/>
    <property type="match status" value="1"/>
</dbReference>
<dbReference type="NCBIfam" id="TIGR01460">
    <property type="entry name" value="HAD-SF-IIA"/>
    <property type="match status" value="1"/>
</dbReference>
<name>A0ABD5QHU2_9EURY</name>
<dbReference type="InterPro" id="IPR036412">
    <property type="entry name" value="HAD-like_sf"/>
</dbReference>
<dbReference type="PANTHER" id="PTHR19288">
    <property type="entry name" value="4-NITROPHENYLPHOSPHATASE-RELATED"/>
    <property type="match status" value="1"/>
</dbReference>
<comment type="caution">
    <text evidence="1">The sequence shown here is derived from an EMBL/GenBank/DDBJ whole genome shotgun (WGS) entry which is preliminary data.</text>
</comment>
<sequence length="262" mass="28242">MSDGTYDAAILDLDGTVYLGDRLVPGAAGAIEELRGRDLPVLFLTNKAIERRADYSEKLEHLGVPATREDVINSGWVTARYVVENYPDQEAFVIGEEPLIEELERAGIDIARTGSGDLLVVSMDREFTYEKLDIGMKTLESGAPFLATNPDRTCPTQSGAIPDAAGMIGAIEGVTGRSVDAMLGKPSATMLETVMGRLDTTPKKCLLIGDRLETDIAMGEHAGMTTVCVLSGVTDHATLAESDITPDYVLESIADIWRVFED</sequence>
<dbReference type="GO" id="GO:0016787">
    <property type="term" value="F:hydrolase activity"/>
    <property type="evidence" value="ECO:0007669"/>
    <property type="project" value="UniProtKB-KW"/>
</dbReference>
<dbReference type="Gene3D" id="3.40.50.1000">
    <property type="entry name" value="HAD superfamily/HAD-like"/>
    <property type="match status" value="2"/>
</dbReference>
<organism evidence="1 2">
    <name type="scientific">Saliphagus infecundisoli</name>
    <dbReference type="NCBI Taxonomy" id="1849069"/>
    <lineage>
        <taxon>Archaea</taxon>
        <taxon>Methanobacteriati</taxon>
        <taxon>Methanobacteriota</taxon>
        <taxon>Stenosarchaea group</taxon>
        <taxon>Halobacteria</taxon>
        <taxon>Halobacteriales</taxon>
        <taxon>Natrialbaceae</taxon>
        <taxon>Saliphagus</taxon>
    </lineage>
</organism>
<evidence type="ECO:0000313" key="1">
    <source>
        <dbReference type="EMBL" id="MFC4989386.1"/>
    </source>
</evidence>
<keyword evidence="1" id="KW-0378">Hydrolase</keyword>
<dbReference type="RefSeq" id="WP_224829164.1">
    <property type="nucleotide sequence ID" value="NZ_JAIVEF010000017.1"/>
</dbReference>
<dbReference type="Pfam" id="PF13242">
    <property type="entry name" value="Hydrolase_like"/>
    <property type="match status" value="1"/>
</dbReference>
<protein>
    <submittedName>
        <fullName evidence="1">HAD-IIA family hydrolase</fullName>
    </submittedName>
</protein>
<reference evidence="1 2" key="1">
    <citation type="journal article" date="2019" name="Int. J. Syst. Evol. Microbiol.">
        <title>The Global Catalogue of Microorganisms (GCM) 10K type strain sequencing project: providing services to taxonomists for standard genome sequencing and annotation.</title>
        <authorList>
            <consortium name="The Broad Institute Genomics Platform"/>
            <consortium name="The Broad Institute Genome Sequencing Center for Infectious Disease"/>
            <person name="Wu L."/>
            <person name="Ma J."/>
        </authorList>
    </citation>
    <scope>NUCLEOTIDE SEQUENCE [LARGE SCALE GENOMIC DNA]</scope>
    <source>
        <strain evidence="1 2">CGMCC 1.15824</strain>
    </source>
</reference>
<evidence type="ECO:0000313" key="2">
    <source>
        <dbReference type="Proteomes" id="UP001595925"/>
    </source>
</evidence>
<dbReference type="PIRSF" id="PIRSF000915">
    <property type="entry name" value="PGP-type_phosphatase"/>
    <property type="match status" value="1"/>
</dbReference>
<keyword evidence="2" id="KW-1185">Reference proteome</keyword>
<proteinExistence type="predicted"/>
<accession>A0ABD5QHU2</accession>
<dbReference type="Pfam" id="PF13344">
    <property type="entry name" value="Hydrolase_6"/>
    <property type="match status" value="1"/>
</dbReference>